<gene>
    <name evidence="7" type="ORF">KO353_11640</name>
</gene>
<name>A0A975U128_9PROT</name>
<evidence type="ECO:0000313" key="7">
    <source>
        <dbReference type="EMBL" id="QXM23937.1"/>
    </source>
</evidence>
<evidence type="ECO:0000259" key="6">
    <source>
        <dbReference type="Pfam" id="PF00496"/>
    </source>
</evidence>
<evidence type="ECO:0000256" key="4">
    <source>
        <dbReference type="ARBA" id="ARBA00022729"/>
    </source>
</evidence>
<feature type="chain" id="PRO_5037698956" evidence="5">
    <location>
        <begin position="26"/>
        <end position="509"/>
    </location>
</feature>
<comment type="similarity">
    <text evidence="2">Belongs to the bacterial solute-binding protein 5 family.</text>
</comment>
<dbReference type="GO" id="GO:0015833">
    <property type="term" value="P:peptide transport"/>
    <property type="evidence" value="ECO:0007669"/>
    <property type="project" value="TreeGrafter"/>
</dbReference>
<feature type="domain" description="Solute-binding protein family 5" evidence="6">
    <location>
        <begin position="74"/>
        <end position="417"/>
    </location>
</feature>
<sequence>MTPTRRSLLAAGAALPFLRAWPARAQRQTGVLRFGLSSFPPSIQPWVNTGTAAATVKLLIHRGLVSFAPDGSLRGELAEAWSNDSPTSWTFRLRENALFQNGDRVTAEDIRWNLEQMASERSTAYHRAQAQRIARIETPDARTVRIVTAEPMVTLPLWFASYHMMMVSPRSPTGAGSLPVGAGPFVLKGQERGVSLDLEAFDRYYKPGLPRLRGIRMVAYADENLRVAALQAGDVDLIEYVPWQAMASIEADPKLRLDATDGPFMYLVFNATRPHLGDARIRRAIAHAIKREEIVKAAFFGRGSPLEGLPLMPGSAFHDPELASGWRYDPARARALLAEAGVPNGFTTSILATAQYGMHKDTAEVVQQNLAAVGIQAELRLPDWATRVTLGNRGQYDIAVMGTTTENNDPDGLSTLIDGSLAPSFVRSFGLRVPRIEELLAAGRAEFDGGKRRAIYAELQRIALAEAPIVGLAWRSQGYAMTPEVKGFKALGGALNFYSGITLEEASIG</sequence>
<evidence type="ECO:0000256" key="2">
    <source>
        <dbReference type="ARBA" id="ARBA00005695"/>
    </source>
</evidence>
<dbReference type="GO" id="GO:1904680">
    <property type="term" value="F:peptide transmembrane transporter activity"/>
    <property type="evidence" value="ECO:0007669"/>
    <property type="project" value="TreeGrafter"/>
</dbReference>
<keyword evidence="8" id="KW-1185">Reference proteome</keyword>
<organism evidence="7 8">
    <name type="scientific">Elioraea tepida</name>
    <dbReference type="NCBI Taxonomy" id="2843330"/>
    <lineage>
        <taxon>Bacteria</taxon>
        <taxon>Pseudomonadati</taxon>
        <taxon>Pseudomonadota</taxon>
        <taxon>Alphaproteobacteria</taxon>
        <taxon>Acetobacterales</taxon>
        <taxon>Elioraeaceae</taxon>
        <taxon>Elioraea</taxon>
    </lineage>
</organism>
<dbReference type="InterPro" id="IPR000914">
    <property type="entry name" value="SBP_5_dom"/>
</dbReference>
<evidence type="ECO:0000256" key="5">
    <source>
        <dbReference type="SAM" id="SignalP"/>
    </source>
</evidence>
<dbReference type="CDD" id="cd08516">
    <property type="entry name" value="PBP2_NikA_DppA_OppA_like_11"/>
    <property type="match status" value="1"/>
</dbReference>
<dbReference type="PIRSF" id="PIRSF002741">
    <property type="entry name" value="MppA"/>
    <property type="match status" value="1"/>
</dbReference>
<keyword evidence="4 5" id="KW-0732">Signal</keyword>
<dbReference type="GO" id="GO:0030313">
    <property type="term" value="C:cell envelope"/>
    <property type="evidence" value="ECO:0007669"/>
    <property type="project" value="UniProtKB-SubCell"/>
</dbReference>
<dbReference type="InterPro" id="IPR039424">
    <property type="entry name" value="SBP_5"/>
</dbReference>
<reference evidence="7" key="1">
    <citation type="submission" date="2021-06" db="EMBL/GenBank/DDBJ databases">
        <title>Elioraea tepida, sp. nov., a moderately thermophilic aerobic anoxygenic phototrophic bacterium isolated from an alkaline siliceous hot spring mat community in Yellowstone National Park, WY, USA.</title>
        <authorList>
            <person name="Saini M.K."/>
            <person name="Yoshida S."/>
            <person name="Sebastian A."/>
            <person name="Hirose S."/>
            <person name="Hara E."/>
            <person name="Tamaki H."/>
            <person name="Soulier N.T."/>
            <person name="Albert I."/>
            <person name="Hanada S."/>
            <person name="Bryant D.A."/>
            <person name="Tank M."/>
        </authorList>
    </citation>
    <scope>NUCLEOTIDE SEQUENCE</scope>
    <source>
        <strain evidence="7">MS-P2</strain>
    </source>
</reference>
<evidence type="ECO:0000313" key="8">
    <source>
        <dbReference type="Proteomes" id="UP000694001"/>
    </source>
</evidence>
<accession>A0A975U128</accession>
<dbReference type="KEGG" id="elio:KO353_11640"/>
<keyword evidence="3" id="KW-0813">Transport</keyword>
<evidence type="ECO:0000256" key="3">
    <source>
        <dbReference type="ARBA" id="ARBA00022448"/>
    </source>
</evidence>
<dbReference type="Pfam" id="PF00496">
    <property type="entry name" value="SBP_bac_5"/>
    <property type="match status" value="1"/>
</dbReference>
<dbReference type="RefSeq" id="WP_218284870.1">
    <property type="nucleotide sequence ID" value="NZ_CP076448.1"/>
</dbReference>
<dbReference type="InterPro" id="IPR030678">
    <property type="entry name" value="Peptide/Ni-bd"/>
</dbReference>
<protein>
    <submittedName>
        <fullName evidence="7">ABC transporter substrate-binding protein</fullName>
    </submittedName>
</protein>
<dbReference type="PANTHER" id="PTHR30290">
    <property type="entry name" value="PERIPLASMIC BINDING COMPONENT OF ABC TRANSPORTER"/>
    <property type="match status" value="1"/>
</dbReference>
<feature type="signal peptide" evidence="5">
    <location>
        <begin position="1"/>
        <end position="25"/>
    </location>
</feature>
<evidence type="ECO:0000256" key="1">
    <source>
        <dbReference type="ARBA" id="ARBA00004418"/>
    </source>
</evidence>
<dbReference type="PANTHER" id="PTHR30290:SF10">
    <property type="entry name" value="PERIPLASMIC OLIGOPEPTIDE-BINDING PROTEIN-RELATED"/>
    <property type="match status" value="1"/>
</dbReference>
<proteinExistence type="inferred from homology"/>
<dbReference type="Proteomes" id="UP000694001">
    <property type="component" value="Chromosome"/>
</dbReference>
<dbReference type="AlphaFoldDB" id="A0A975U128"/>
<dbReference type="EMBL" id="CP076448">
    <property type="protein sequence ID" value="QXM23937.1"/>
    <property type="molecule type" value="Genomic_DNA"/>
</dbReference>
<comment type="subcellular location">
    <subcellularLocation>
        <location evidence="1">Periplasm</location>
    </subcellularLocation>
</comment>